<accession>G7V5A9</accession>
<reference evidence="4 5" key="2">
    <citation type="journal article" date="2012" name="Stand. Genomic Sci.">
        <title>Genome sequence of the moderately thermophilic, amino-acid-degrading and sulfur-reducing bacterium Thermovirga lienii type strain (Cas60314(T)).</title>
        <authorList>
            <person name="Goker M."/>
            <person name="Saunders E."/>
            <person name="Lapidus A."/>
            <person name="Nolan M."/>
            <person name="Lucas S."/>
            <person name="Hammon N."/>
            <person name="Deshpande S."/>
            <person name="Cheng J.F."/>
            <person name="Han C."/>
            <person name="Tapia R."/>
            <person name="Goodwin L.A."/>
            <person name="Pitluck S."/>
            <person name="Liolios K."/>
            <person name="Mavromatis K."/>
            <person name="Pagani I."/>
            <person name="Ivanova N."/>
            <person name="Mikhailova N."/>
            <person name="Pati A."/>
            <person name="Chen A."/>
            <person name="Palaniappan K."/>
            <person name="Land M."/>
            <person name="Chang Y.J."/>
            <person name="Jeffries C.D."/>
            <person name="Brambilla E.M."/>
            <person name="Rohde M."/>
            <person name="Spring S."/>
            <person name="Detter J.C."/>
            <person name="Woyke T."/>
            <person name="Bristow J."/>
            <person name="Eisen J.A."/>
            <person name="Markowitz V."/>
            <person name="Hugenholtz P."/>
            <person name="Kyrpides N.C."/>
            <person name="Klenk H.P."/>
        </authorList>
    </citation>
    <scope>NUCLEOTIDE SEQUENCE [LARGE SCALE GENOMIC DNA]</scope>
    <source>
        <strain evidence="5">ATCC BAA-1197 / DSM 17291 / Cas60314</strain>
    </source>
</reference>
<keyword evidence="1" id="KW-0479">Metal-binding</keyword>
<evidence type="ECO:0000256" key="2">
    <source>
        <dbReference type="ARBA" id="ARBA00022801"/>
    </source>
</evidence>
<dbReference type="Pfam" id="PF13023">
    <property type="entry name" value="HD_3"/>
    <property type="match status" value="1"/>
</dbReference>
<gene>
    <name evidence="4" type="ordered locus">Tlie_1161</name>
</gene>
<organism evidence="4 5">
    <name type="scientific">Thermovirga lienii (strain ATCC BAA-1197 / DSM 17291 / Cas60314)</name>
    <dbReference type="NCBI Taxonomy" id="580340"/>
    <lineage>
        <taxon>Bacteria</taxon>
        <taxon>Thermotogati</taxon>
        <taxon>Synergistota</taxon>
        <taxon>Synergistia</taxon>
        <taxon>Synergistales</taxon>
        <taxon>Thermovirgaceae</taxon>
        <taxon>Thermovirga</taxon>
    </lineage>
</organism>
<dbReference type="GO" id="GO:0002953">
    <property type="term" value="F:5'-deoxynucleotidase activity"/>
    <property type="evidence" value="ECO:0007669"/>
    <property type="project" value="InterPro"/>
</dbReference>
<sequence length="199" mass="23042">MNGDDLSKILDFMFVVDRAKTIERAGYIHDQTRHETDGEHMWHAALWAMVLHKTTKADWDLCRVLCMLLIHDLVEIYAGDTYAYDEGAKASQAERENKAAAKLFSSLPEDLRHWITELWTEFTEEQTPEALYANAIDRLQGFAQNCISGGRSWKENKITKETTFPRTSLPRSLDNYMAAIVEKLYEIADSKKLWHEQDK</sequence>
<dbReference type="SUPFAM" id="SSF109604">
    <property type="entry name" value="HD-domain/PDEase-like"/>
    <property type="match status" value="1"/>
</dbReference>
<dbReference type="OrthoDB" id="9796032at2"/>
<dbReference type="PANTHER" id="PTHR11845">
    <property type="entry name" value="5'-DEOXYNUCLEOTIDASE HDDC2"/>
    <property type="match status" value="1"/>
</dbReference>
<protein>
    <recommendedName>
        <fullName evidence="3">HD domain-containing protein</fullName>
    </recommendedName>
</protein>
<dbReference type="STRING" id="580340.Tlie_1161"/>
<dbReference type="EMBL" id="CP003096">
    <property type="protein sequence ID" value="AER66892.1"/>
    <property type="molecule type" value="Genomic_DNA"/>
</dbReference>
<keyword evidence="5" id="KW-1185">Reference proteome</keyword>
<dbReference type="KEGG" id="tli:Tlie_1161"/>
<dbReference type="HOGENOM" id="CLU_039453_5_1_0"/>
<evidence type="ECO:0000259" key="3">
    <source>
        <dbReference type="Pfam" id="PF13023"/>
    </source>
</evidence>
<name>G7V5A9_THELD</name>
<dbReference type="InterPro" id="IPR006674">
    <property type="entry name" value="HD_domain"/>
</dbReference>
<dbReference type="Proteomes" id="UP000005868">
    <property type="component" value="Chromosome"/>
</dbReference>
<dbReference type="PANTHER" id="PTHR11845:SF13">
    <property type="entry name" value="5'-DEOXYNUCLEOTIDASE HDDC2"/>
    <property type="match status" value="1"/>
</dbReference>
<evidence type="ECO:0000256" key="1">
    <source>
        <dbReference type="ARBA" id="ARBA00022723"/>
    </source>
</evidence>
<dbReference type="GO" id="GO:0046872">
    <property type="term" value="F:metal ion binding"/>
    <property type="evidence" value="ECO:0007669"/>
    <property type="project" value="UniProtKB-KW"/>
</dbReference>
<dbReference type="AlphaFoldDB" id="G7V5A9"/>
<keyword evidence="2" id="KW-0378">Hydrolase</keyword>
<dbReference type="eggNOG" id="COG1896">
    <property type="taxonomic scope" value="Bacteria"/>
</dbReference>
<evidence type="ECO:0000313" key="4">
    <source>
        <dbReference type="EMBL" id="AER66892.1"/>
    </source>
</evidence>
<evidence type="ECO:0000313" key="5">
    <source>
        <dbReference type="Proteomes" id="UP000005868"/>
    </source>
</evidence>
<feature type="domain" description="HD" evidence="3">
    <location>
        <begin position="16"/>
        <end position="166"/>
    </location>
</feature>
<dbReference type="Gene3D" id="1.10.3210.10">
    <property type="entry name" value="Hypothetical protein af1432"/>
    <property type="match status" value="1"/>
</dbReference>
<reference evidence="5" key="1">
    <citation type="submission" date="2011-10" db="EMBL/GenBank/DDBJ databases">
        <title>The complete genome of chromosome of Thermovirga lienii DSM 17291.</title>
        <authorList>
            <consortium name="US DOE Joint Genome Institute (JGI-PGF)"/>
            <person name="Lucas S."/>
            <person name="Copeland A."/>
            <person name="Lapidus A."/>
            <person name="Glavina del Rio T."/>
            <person name="Dalin E."/>
            <person name="Tice H."/>
            <person name="Bruce D."/>
            <person name="Goodwin L."/>
            <person name="Pitluck S."/>
            <person name="Peters L."/>
            <person name="Mikhailova N."/>
            <person name="Saunders E."/>
            <person name="Kyrpides N."/>
            <person name="Mavromatis K."/>
            <person name="Ivanova N."/>
            <person name="Last F.I."/>
            <person name="Brettin T."/>
            <person name="Detter J.C."/>
            <person name="Han C."/>
            <person name="Larimer F."/>
            <person name="Land M."/>
            <person name="Hauser L."/>
            <person name="Markowitz V."/>
            <person name="Cheng J.-F."/>
            <person name="Hugenholtz P."/>
            <person name="Woyke T."/>
            <person name="Wu D."/>
            <person name="Spring S."/>
            <person name="Schroeder M."/>
            <person name="Brambilla E.-M."/>
            <person name="Klenk H.-P."/>
            <person name="Eisen J.A."/>
        </authorList>
    </citation>
    <scope>NUCLEOTIDE SEQUENCE [LARGE SCALE GENOMIC DNA]</scope>
    <source>
        <strain evidence="5">ATCC BAA-1197 / DSM 17291 / Cas60314</strain>
    </source>
</reference>
<proteinExistence type="predicted"/>
<dbReference type="InterPro" id="IPR039356">
    <property type="entry name" value="YfbR/HDDC2"/>
</dbReference>
<dbReference type="GO" id="GO:0005737">
    <property type="term" value="C:cytoplasm"/>
    <property type="evidence" value="ECO:0007669"/>
    <property type="project" value="TreeGrafter"/>
</dbReference>